<sequence>MDDEERKVKRVCGSEFYIPNLCVQTSCSTTPLKDFRPVLRIRILCGYAARRTLIPAYYGGKTAQRAAGMYFVTAFFSQT</sequence>
<organism evidence="1 2">
    <name type="scientific">Babjeviella inositovora NRRL Y-12698</name>
    <dbReference type="NCBI Taxonomy" id="984486"/>
    <lineage>
        <taxon>Eukaryota</taxon>
        <taxon>Fungi</taxon>
        <taxon>Dikarya</taxon>
        <taxon>Ascomycota</taxon>
        <taxon>Saccharomycotina</taxon>
        <taxon>Pichiomycetes</taxon>
        <taxon>Serinales incertae sedis</taxon>
        <taxon>Babjeviella</taxon>
    </lineage>
</organism>
<dbReference type="EMBL" id="KV454435">
    <property type="protein sequence ID" value="ODQ78534.1"/>
    <property type="molecule type" value="Genomic_DNA"/>
</dbReference>
<evidence type="ECO:0000313" key="1">
    <source>
        <dbReference type="EMBL" id="ODQ78534.1"/>
    </source>
</evidence>
<dbReference type="Proteomes" id="UP000094336">
    <property type="component" value="Unassembled WGS sequence"/>
</dbReference>
<evidence type="ECO:0000313" key="2">
    <source>
        <dbReference type="Proteomes" id="UP000094336"/>
    </source>
</evidence>
<proteinExistence type="predicted"/>
<gene>
    <name evidence="1" type="ORF">BABINDRAFT_162741</name>
</gene>
<accession>A0A1E3QM47</accession>
<dbReference type="RefSeq" id="XP_018983862.1">
    <property type="nucleotide sequence ID" value="XM_019129515.1"/>
</dbReference>
<dbReference type="AlphaFoldDB" id="A0A1E3QM47"/>
<dbReference type="GeneID" id="30147368"/>
<protein>
    <submittedName>
        <fullName evidence="1">Uncharacterized protein</fullName>
    </submittedName>
</protein>
<name>A0A1E3QM47_9ASCO</name>
<keyword evidence="2" id="KW-1185">Reference proteome</keyword>
<reference evidence="2" key="1">
    <citation type="submission" date="2016-05" db="EMBL/GenBank/DDBJ databases">
        <title>Comparative genomics of biotechnologically important yeasts.</title>
        <authorList>
            <consortium name="DOE Joint Genome Institute"/>
            <person name="Riley R."/>
            <person name="Haridas S."/>
            <person name="Wolfe K.H."/>
            <person name="Lopes M.R."/>
            <person name="Hittinger C.T."/>
            <person name="Goker M."/>
            <person name="Salamov A."/>
            <person name="Wisecaver J."/>
            <person name="Long T.M."/>
            <person name="Aerts A.L."/>
            <person name="Barry K."/>
            <person name="Choi C."/>
            <person name="Clum A."/>
            <person name="Coughlan A.Y."/>
            <person name="Deshpande S."/>
            <person name="Douglass A.P."/>
            <person name="Hanson S.J."/>
            <person name="Klenk H.-P."/>
            <person name="Labutti K."/>
            <person name="Lapidus A."/>
            <person name="Lindquist E."/>
            <person name="Lipzen A."/>
            <person name="Meier-Kolthoff J.P."/>
            <person name="Ohm R.A."/>
            <person name="Otillar R.P."/>
            <person name="Pangilinan J."/>
            <person name="Peng Y."/>
            <person name="Rokas A."/>
            <person name="Rosa C.A."/>
            <person name="Scheuner C."/>
            <person name="Sibirny A.A."/>
            <person name="Slot J.C."/>
            <person name="Stielow J.B."/>
            <person name="Sun H."/>
            <person name="Kurtzman C.P."/>
            <person name="Blackwell M."/>
            <person name="Grigoriev I.V."/>
            <person name="Jeffries T.W."/>
        </authorList>
    </citation>
    <scope>NUCLEOTIDE SEQUENCE [LARGE SCALE GENOMIC DNA]</scope>
    <source>
        <strain evidence="2">NRRL Y-12698</strain>
    </source>
</reference>